<sequence>METARRAPNVAWQHFRVWHGRFQRPTGWYKARAAAVSEGINN</sequence>
<organism evidence="1 2">
    <name type="scientific">Golovinomyces cichoracearum</name>
    <dbReference type="NCBI Taxonomy" id="62708"/>
    <lineage>
        <taxon>Eukaryota</taxon>
        <taxon>Fungi</taxon>
        <taxon>Dikarya</taxon>
        <taxon>Ascomycota</taxon>
        <taxon>Pezizomycotina</taxon>
        <taxon>Leotiomycetes</taxon>
        <taxon>Erysiphales</taxon>
        <taxon>Erysiphaceae</taxon>
        <taxon>Golovinomyces</taxon>
    </lineage>
</organism>
<dbReference type="Proteomes" id="UP000283383">
    <property type="component" value="Unassembled WGS sequence"/>
</dbReference>
<proteinExistence type="predicted"/>
<keyword evidence="2" id="KW-1185">Reference proteome</keyword>
<evidence type="ECO:0000313" key="2">
    <source>
        <dbReference type="Proteomes" id="UP000283383"/>
    </source>
</evidence>
<dbReference type="AlphaFoldDB" id="A0A420JBA1"/>
<reference evidence="1 2" key="1">
    <citation type="journal article" date="2018" name="BMC Genomics">
        <title>Comparative genome analyses reveal sequence features reflecting distinct modes of host-adaptation between dicot and monocot powdery mildew.</title>
        <authorList>
            <person name="Wu Y."/>
            <person name="Ma X."/>
            <person name="Pan Z."/>
            <person name="Kale S.D."/>
            <person name="Song Y."/>
            <person name="King H."/>
            <person name="Zhang Q."/>
            <person name="Presley C."/>
            <person name="Deng X."/>
            <person name="Wei C.I."/>
            <person name="Xiao S."/>
        </authorList>
    </citation>
    <scope>NUCLEOTIDE SEQUENCE [LARGE SCALE GENOMIC DNA]</scope>
    <source>
        <strain evidence="1">UMSG3</strain>
    </source>
</reference>
<comment type="caution">
    <text evidence="1">The sequence shown here is derived from an EMBL/GenBank/DDBJ whole genome shotgun (WGS) entry which is preliminary data.</text>
</comment>
<protein>
    <submittedName>
        <fullName evidence="1">Uncharacterized protein</fullName>
    </submittedName>
</protein>
<dbReference type="EMBL" id="MCBQ01000288">
    <property type="protein sequence ID" value="RKF84041.1"/>
    <property type="molecule type" value="Genomic_DNA"/>
</dbReference>
<gene>
    <name evidence="1" type="ORF">GcM3_002032</name>
</gene>
<evidence type="ECO:0000313" key="1">
    <source>
        <dbReference type="EMBL" id="RKF84041.1"/>
    </source>
</evidence>
<accession>A0A420JBA1</accession>
<name>A0A420JBA1_9PEZI</name>